<dbReference type="SUPFAM" id="SSF50156">
    <property type="entry name" value="PDZ domain-like"/>
    <property type="match status" value="11"/>
</dbReference>
<dbReference type="PROSITE" id="PS51022">
    <property type="entry name" value="L27"/>
    <property type="match status" value="1"/>
</dbReference>
<dbReference type="CDD" id="cd06689">
    <property type="entry name" value="PDZ1_MUPP1-like"/>
    <property type="match status" value="1"/>
</dbReference>
<feature type="compositionally biased region" description="Basic and acidic residues" evidence="5">
    <location>
        <begin position="1148"/>
        <end position="1161"/>
    </location>
</feature>
<dbReference type="CDD" id="cd06673">
    <property type="entry name" value="PDZ10_MUPP1-PDZ8_PATJ-like"/>
    <property type="match status" value="1"/>
</dbReference>
<feature type="domain" description="PDZ" evidence="6">
    <location>
        <begin position="1018"/>
        <end position="1085"/>
    </location>
</feature>
<evidence type="ECO:0000259" key="6">
    <source>
        <dbReference type="PROSITE" id="PS50106"/>
    </source>
</evidence>
<feature type="compositionally biased region" description="Basic and acidic residues" evidence="5">
    <location>
        <begin position="2178"/>
        <end position="2205"/>
    </location>
</feature>
<feature type="domain" description="PDZ" evidence="6">
    <location>
        <begin position="660"/>
        <end position="750"/>
    </location>
</feature>
<feature type="compositionally biased region" description="Polar residues" evidence="5">
    <location>
        <begin position="1424"/>
        <end position="1439"/>
    </location>
</feature>
<feature type="compositionally biased region" description="Basic and acidic residues" evidence="5">
    <location>
        <begin position="1760"/>
        <end position="1802"/>
    </location>
</feature>
<dbReference type="GO" id="GO:0016020">
    <property type="term" value="C:membrane"/>
    <property type="evidence" value="ECO:0007669"/>
    <property type="project" value="UniProtKB-SubCell"/>
</dbReference>
<feature type="domain" description="PDZ" evidence="6">
    <location>
        <begin position="833"/>
        <end position="911"/>
    </location>
</feature>
<proteinExistence type="predicted"/>
<feature type="domain" description="PDZ" evidence="6">
    <location>
        <begin position="451"/>
        <end position="536"/>
    </location>
</feature>
<dbReference type="InterPro" id="IPR051342">
    <property type="entry name" value="PDZ_scaffold"/>
</dbReference>
<evidence type="ECO:0000259" key="7">
    <source>
        <dbReference type="PROSITE" id="PS51022"/>
    </source>
</evidence>
<feature type="region of interest" description="Disordered" evidence="5">
    <location>
        <begin position="2879"/>
        <end position="2942"/>
    </location>
</feature>
<dbReference type="FunFam" id="2.30.42.10:FF:000125">
    <property type="entry name" value="PATJ, crumbs cell polarity complex component"/>
    <property type="match status" value="1"/>
</dbReference>
<feature type="region of interest" description="Disordered" evidence="5">
    <location>
        <begin position="2394"/>
        <end position="2542"/>
    </location>
</feature>
<dbReference type="InterPro" id="IPR001478">
    <property type="entry name" value="PDZ"/>
</dbReference>
<feature type="region of interest" description="Disordered" evidence="5">
    <location>
        <begin position="2796"/>
        <end position="2859"/>
    </location>
</feature>
<feature type="region of interest" description="Disordered" evidence="5">
    <location>
        <begin position="1674"/>
        <end position="1904"/>
    </location>
</feature>
<feature type="region of interest" description="Disordered" evidence="5">
    <location>
        <begin position="1141"/>
        <end position="1163"/>
    </location>
</feature>
<feature type="region of interest" description="Disordered" evidence="5">
    <location>
        <begin position="552"/>
        <end position="577"/>
    </location>
</feature>
<feature type="domain" description="PDZ" evidence="6">
    <location>
        <begin position="2950"/>
        <end position="3033"/>
    </location>
</feature>
<feature type="domain" description="PDZ" evidence="6">
    <location>
        <begin position="2294"/>
        <end position="2387"/>
    </location>
</feature>
<dbReference type="CDD" id="cd06671">
    <property type="entry name" value="PDZ7_MUPP1-PD6_PATJ-like"/>
    <property type="match status" value="1"/>
</dbReference>
<name>A0A8D8T0V9_9HEMI</name>
<dbReference type="InterPro" id="IPR036034">
    <property type="entry name" value="PDZ_sf"/>
</dbReference>
<dbReference type="CDD" id="cd06791">
    <property type="entry name" value="PDZ3_MUPP1-like"/>
    <property type="match status" value="1"/>
</dbReference>
<feature type="compositionally biased region" description="Polar residues" evidence="5">
    <location>
        <begin position="1853"/>
        <end position="1890"/>
    </location>
</feature>
<dbReference type="CDD" id="cd23064">
    <property type="entry name" value="PDZ3_INAD-like"/>
    <property type="match status" value="1"/>
</dbReference>
<feature type="compositionally biased region" description="Basic and acidic residues" evidence="5">
    <location>
        <begin position="1809"/>
        <end position="1852"/>
    </location>
</feature>
<feature type="compositionally biased region" description="Basic and acidic residues" evidence="5">
    <location>
        <begin position="2805"/>
        <end position="2821"/>
    </location>
</feature>
<dbReference type="Gene3D" id="2.30.42.10">
    <property type="match status" value="11"/>
</dbReference>
<dbReference type="CDD" id="cd06672">
    <property type="entry name" value="PDZ8_MUPP1-PDZ7_PATJ-PDZ2_INAD-like"/>
    <property type="match status" value="1"/>
</dbReference>
<feature type="compositionally biased region" description="Basic and acidic residues" evidence="5">
    <location>
        <begin position="2514"/>
        <end position="2528"/>
    </location>
</feature>
<feature type="compositionally biased region" description="Basic and acidic residues" evidence="5">
    <location>
        <begin position="1238"/>
        <end position="1260"/>
    </location>
</feature>
<feature type="compositionally biased region" description="Low complexity" evidence="5">
    <location>
        <begin position="2447"/>
        <end position="2460"/>
    </location>
</feature>
<feature type="compositionally biased region" description="Basic residues" evidence="5">
    <location>
        <begin position="1527"/>
        <end position="1540"/>
    </location>
</feature>
<feature type="domain" description="PDZ" evidence="6">
    <location>
        <begin position="2713"/>
        <end position="2793"/>
    </location>
</feature>
<dbReference type="SMART" id="SM00228">
    <property type="entry name" value="PDZ"/>
    <property type="match status" value="11"/>
</dbReference>
<feature type="domain" description="PDZ" evidence="6">
    <location>
        <begin position="2572"/>
        <end position="2655"/>
    </location>
</feature>
<feature type="compositionally biased region" description="Basic and acidic residues" evidence="5">
    <location>
        <begin position="1212"/>
        <end position="1229"/>
    </location>
</feature>
<dbReference type="CDD" id="cd06667">
    <property type="entry name" value="PDZ2_MUPP1-like"/>
    <property type="match status" value="1"/>
</dbReference>
<keyword evidence="3" id="KW-0677">Repeat</keyword>
<feature type="compositionally biased region" description="Basic and acidic residues" evidence="5">
    <location>
        <begin position="1305"/>
        <end position="1365"/>
    </location>
</feature>
<protein>
    <submittedName>
        <fullName evidence="8">Patj homolog</fullName>
    </submittedName>
</protein>
<sequence length="3146" mass="344381">MPLAMDISSALEVLEDVKQVSDNVSDMKLRTEMRADLKYLIGILENPIFGSIGTLQDSIDKLKDVVKEHPSITPIDIDIFPTGELSVSTTEELVFHTDDYDSPPEPQSPSDEPDQQVPNIQMNDSSSEHLSSQSLNLDTPCYQAITTPSYAAEFQRVIQEASCGREVIVVELSKPEAASLGFSVVGLSSEEKGQLGIFIQEITPNGIAGRDGRLHEGDQILAIDGQPLDGVISPQQAISILQQARGRVQIIVARIQEPPPSPTNLSVKSNDSCEMVLNTDWAQVESIHLVNDGSGLGFGIIGGRSTGVVVKTILPGGVADRDGHLQSGDHILQIGVVNLRGMGSEQVASVLRQSGSHVRLVVARPVEPTAPDFQSLDCEAPIVPTKLLNDPVELDRHLIQCGYPQVALNQSAQLDMSREDLSLLIPSLPLLTMDMIPADSLNHLPEMETFTVDLVKDSQGLGITIAGYVCEKEELSGIFVKSICEGSAADKCGQIAVNDRIVQVNDVSLQGYTNHQAVTVLRSTGERVTLKLERYLRGPKFEQLQIAIANSELKPPTPSSPARSLSVTSLPKFPTMDDEPTEIIIEPEADSTMFIEDLPSGMIVGNGMSPTNDVTDYGGRASSPGPVIDRDYAGPLSELTERAIQDKWRKMLGDEVDIIVAQISKSGEQGGLGISLEGTVDVEDGIEVRPHHYIRSILPEGPVGRNGRLQSGDELLEVNEHRLLGMNHIAVVTILKELPVNVRMVCARSERERSGLINTSQDKAAFAARNILGGSLQNLMPVMERLVKAKSDGSLASSCTTGSQAASSPLSKLKSRSLEPLTGLAMWSSEPQIIELTKGERGLGFSILDYQDPMNPNETVIVIRSLVPGGVAQLDARLIPGDRLLSVNDTDLNNASLDQAVQALKGAPRGVVRIGVAKPLPIPDSSCSQDLSGETLDDDDNSMYSCTESLSSLQEEVEIGAERKLSETKENLVEDESPKEDESVMSNEWVEALPDLIPPAPPDMEFQPVPVPSFYEHDVKIGRGSEPLGISVELREQGISISSIQDGGRFAKDGRIAVGDLLLVINHENIRKASTAQAQTVLRRTSLLSSEINVTFVKAGDIPEYKRSLQANESHPATPKLPVQISPRIFPQYYRSPYIQSEQSSFDESSRKNDAGSHLEIENINEPEDILVLSKLEEASELSKSTSHLTHHTTHRSERSSRHGTGRRRLTKSSEHILSGHEDSRKVNEGDIQIELTTRNELERRNHHEEVKKGDESKQYRGQCEEISNHQDQQDGVDVEIVNEKSRGSARVGKEQFKEKRRKSKDVSEGKSRSERTRRGLEENQGRAGEEKERESQDREREEERNRENRKDRLEDKENVETFHEDLEEQKEKHKKLKRLSIGERSNLLQEESSRESKRKCDKSDRSVASESSRSERRKHRDNQVPNQSLSKVEPNQSLIKLDKPQETCIDHPDLDKLDKPSEDTSKGRVKLDKVSDRPLGKPLETCIDLPEPSQKKSKVDAPLETCIDLPESVQTHKKSKEERKSKSSKSKHHHKQHHHSSIEAIQTGDHHSHKQHPVYGKDPVYGTGHSVEPPVYGRDPVYGTGHSVEPPVYGRDPLYGTGHSTEHPVYGKEPVYGTGHSIEHPIYGRGLHQVAHQASFDFEFLDIGFQPENFPHAAQQQVIQDINVKYKESVKDRPGKSVKRERSLKERSEKSDKSFKKERRDKSETDKDYSDKTAEKAARKERRDKDRLRKDKTPKEDRVETAADEVGQKVNDISVESKSKSKSSREKRSRSKESFKLRTDDTKTDVQKLESKERNPESEVLDENLVKESKPKTEIKDTDEYFAKESSRHKSKERTSKEHRKQEDQHQISRTTYENTSDTNAVLSNEAVTSSLKSSETLPTSLNQQEVEDNRPKLVKCKLRDTREAAFSTSTSSKSAQNFNKSVEVLVDTTEKPSKPSPNLNKSANDLLDTTEKPSKPSPNLIKSANNLLDKKEEFTKSGSGQFLLRNEINYKLIKINKIKSDTNIKVNLNQDYLSVLERNNSKSTPNLLVDNEKNARNGHKDDHDTVVKEDRPHSTERTSKDKSDSPIGARIGTTNGSIRTVGSRSSVIDIHIVKPTDNELTVVDSSSNNLINFKEFKSEQKLISNLNDENKNTNCLNEFKYLGSFDLLDTIHVPGNVSKLYRYASTGVEIQEQDKLSNEDKLADSDESRPDEDRDRDSSSTESTLEEERDRDSSTLEEERDGDISNNNSRTETETRNKDSSSIVLLVEEQDLYEEEEDDMTVTASSSEGGGGAYTGGAMLKNWGAPYLVEIYRDKPNASLGISVVGGKVDVGDIGSGSGISGIFIKNVIAQSPAGQTGKLKTGDRILEVDNIDVRTSSHEQAVDIIRAAGNPVKLLIQSLIQWQSTETDDSAAPGASAASGYANLKKRSTRKRASAPGPPPLSPLPNSNSRENMVDGIGMSNSVASTSSSGNVAFNKQPSVSRGSLMSMKRGSVGSQEKLLSVPERKDKKVYSSDSENSSDEEEDTRDMEGKIKSKGGEEIMRASAANVKRSKEEIDADTEEEDKFGYTMNKVKKKYGSLGPDIVVVTVERSHTGLGISLAGHKDRTKMAVFVCGLNPSGAASKTGSVHVGDEVLEVNGIVLHGRCHLNASAIIKGLAGPVFKLILHRRQTGIEDLAVKPVTQFPVTLDDETPEEKYANFKGLRIVAIKKPGAINLDTCIVANSPTQQAQGQGLGIMIIEGKHAEVGKGIFISDIQEGSAAEQAGLIVGDMILAVNKDAILGNSYDSAASILKKSEGIVTLVVCNPNLKEGGAGTDGAAGKEKPKEEKPKEEKKLNVTFSDQHLPPSSHPQQKSHPQFSHPQQTNTTTTSSSSISTSISASFFAAASNSSTKSASTAHPVAGTASHARQLATHQPQRTHYPRAKPGAAGGVSGALTSSSVKHKEPEEPPPDPATAQIVPGKEVLIEINRDKTPLGINIVGGNDTRVGGILVHDIFPEGGAAKDARLKFGDQILELTGEDFRNITNAKAMAHLRLTPAKVKILVLRDAVTKEDDLLEFVEAELTKKPGKGFGLSLVARKCGPGVFIADLVPGGLAATDGRLLKGDLIVGVDGTDLKEKSQEEVATLMKVTTGKVPIKVARLKAKPCPAPAAAAAPAGDKKK</sequence>
<organism evidence="8">
    <name type="scientific">Cacopsylla melanoneura</name>
    <dbReference type="NCBI Taxonomy" id="428564"/>
    <lineage>
        <taxon>Eukaryota</taxon>
        <taxon>Metazoa</taxon>
        <taxon>Ecdysozoa</taxon>
        <taxon>Arthropoda</taxon>
        <taxon>Hexapoda</taxon>
        <taxon>Insecta</taxon>
        <taxon>Pterygota</taxon>
        <taxon>Neoptera</taxon>
        <taxon>Paraneoptera</taxon>
        <taxon>Hemiptera</taxon>
        <taxon>Sternorrhyncha</taxon>
        <taxon>Psylloidea</taxon>
        <taxon>Psyllidae</taxon>
        <taxon>Psyllinae</taxon>
        <taxon>Cacopsylla</taxon>
    </lineage>
</organism>
<feature type="compositionally biased region" description="Acidic residues" evidence="5">
    <location>
        <begin position="2504"/>
        <end position="2513"/>
    </location>
</feature>
<dbReference type="CDD" id="cd06669">
    <property type="entry name" value="PDZ5_MUPP1-like"/>
    <property type="match status" value="1"/>
</dbReference>
<dbReference type="EMBL" id="HBUF01242726">
    <property type="protein sequence ID" value="CAG6677519.1"/>
    <property type="molecule type" value="Transcribed_RNA"/>
</dbReference>
<dbReference type="PANTHER" id="PTHR19964:SF20">
    <property type="entry name" value="PATJ HOMOLOG-LIKE PROTEIN"/>
    <property type="match status" value="1"/>
</dbReference>
<feature type="domain" description="PDZ" evidence="6">
    <location>
        <begin position="169"/>
        <end position="256"/>
    </location>
</feature>
<comment type="subcellular location">
    <subcellularLocation>
        <location evidence="1">Membrane</location>
    </subcellularLocation>
</comment>
<dbReference type="FunFam" id="2.30.42.10:FF:000070">
    <property type="entry name" value="Multiple PDZ domain protein"/>
    <property type="match status" value="1"/>
</dbReference>
<evidence type="ECO:0000256" key="1">
    <source>
        <dbReference type="ARBA" id="ARBA00004370"/>
    </source>
</evidence>
<feature type="compositionally biased region" description="Basic and acidic residues" evidence="5">
    <location>
        <begin position="1674"/>
        <end position="1746"/>
    </location>
</feature>
<dbReference type="GO" id="GO:0030054">
    <property type="term" value="C:cell junction"/>
    <property type="evidence" value="ECO:0007669"/>
    <property type="project" value="UniProtKB-ARBA"/>
</dbReference>
<keyword evidence="2" id="KW-0597">Phosphoprotein</keyword>
<feature type="domain" description="PDZ" evidence="6">
    <location>
        <begin position="3045"/>
        <end position="3127"/>
    </location>
</feature>
<feature type="region of interest" description="Disordered" evidence="5">
    <location>
        <begin position="1283"/>
        <end position="1590"/>
    </location>
</feature>
<feature type="domain" description="L27" evidence="7">
    <location>
        <begin position="3"/>
        <end position="67"/>
    </location>
</feature>
<evidence type="ECO:0000256" key="5">
    <source>
        <dbReference type="SAM" id="MobiDB-lite"/>
    </source>
</evidence>
<feature type="compositionally biased region" description="Low complexity" evidence="5">
    <location>
        <begin position="2826"/>
        <end position="2859"/>
    </location>
</feature>
<feature type="region of interest" description="Disordered" evidence="5">
    <location>
        <begin position="2028"/>
        <end position="2082"/>
    </location>
</feature>
<feature type="compositionally biased region" description="Basic and acidic residues" evidence="5">
    <location>
        <begin position="1283"/>
        <end position="1298"/>
    </location>
</feature>
<feature type="domain" description="PDZ" evidence="6">
    <location>
        <begin position="286"/>
        <end position="366"/>
    </location>
</feature>
<accession>A0A8D8T0V9</accession>
<feature type="compositionally biased region" description="Basic residues" evidence="5">
    <location>
        <begin position="2411"/>
        <end position="2420"/>
    </location>
</feature>
<feature type="region of interest" description="Disordered" evidence="5">
    <location>
        <begin position="1182"/>
        <end position="1260"/>
    </location>
</feature>
<feature type="compositionally biased region" description="Polar residues" evidence="5">
    <location>
        <begin position="2461"/>
        <end position="2471"/>
    </location>
</feature>
<dbReference type="Gene3D" id="1.10.287.650">
    <property type="entry name" value="L27 domain"/>
    <property type="match status" value="1"/>
</dbReference>
<evidence type="ECO:0000256" key="2">
    <source>
        <dbReference type="ARBA" id="ARBA00022553"/>
    </source>
</evidence>
<evidence type="ECO:0000313" key="8">
    <source>
        <dbReference type="EMBL" id="CAG6677519.1"/>
    </source>
</evidence>
<dbReference type="PROSITE" id="PS50106">
    <property type="entry name" value="PDZ"/>
    <property type="match status" value="11"/>
</dbReference>
<dbReference type="InterPro" id="IPR004172">
    <property type="entry name" value="L27_dom"/>
</dbReference>
<feature type="compositionally biased region" description="Basic and acidic residues" evidence="5">
    <location>
        <begin position="2036"/>
        <end position="2070"/>
    </location>
</feature>
<feature type="compositionally biased region" description="Basic residues" evidence="5">
    <location>
        <begin position="1202"/>
        <end position="1211"/>
    </location>
</feature>
<feature type="region of interest" description="Disordered" evidence="5">
    <location>
        <begin position="1933"/>
        <end position="1966"/>
    </location>
</feature>
<feature type="region of interest" description="Disordered" evidence="5">
    <location>
        <begin position="2178"/>
        <end position="2249"/>
    </location>
</feature>
<dbReference type="CDD" id="cd06668">
    <property type="entry name" value="PDZ4_MUPP1-like"/>
    <property type="match status" value="1"/>
</dbReference>
<evidence type="ECO:0000256" key="4">
    <source>
        <dbReference type="ARBA" id="ARBA00023136"/>
    </source>
</evidence>
<reference evidence="8" key="1">
    <citation type="submission" date="2021-05" db="EMBL/GenBank/DDBJ databases">
        <authorList>
            <person name="Alioto T."/>
            <person name="Alioto T."/>
            <person name="Gomez Garrido J."/>
        </authorList>
    </citation>
    <scope>NUCLEOTIDE SEQUENCE</scope>
</reference>
<dbReference type="PANTHER" id="PTHR19964">
    <property type="entry name" value="MULTIPLE PDZ DOMAIN PROTEIN"/>
    <property type="match status" value="1"/>
</dbReference>
<feature type="compositionally biased region" description="Polar residues" evidence="5">
    <location>
        <begin position="560"/>
        <end position="569"/>
    </location>
</feature>
<dbReference type="Pfam" id="PF00595">
    <property type="entry name" value="PDZ"/>
    <property type="match status" value="11"/>
</dbReference>
<evidence type="ECO:0000256" key="3">
    <source>
        <dbReference type="ARBA" id="ARBA00022737"/>
    </source>
</evidence>
<feature type="compositionally biased region" description="Low complexity" evidence="5">
    <location>
        <begin position="2397"/>
        <end position="2409"/>
    </location>
</feature>
<feature type="compositionally biased region" description="Basic and acidic residues" evidence="5">
    <location>
        <begin position="1893"/>
        <end position="1904"/>
    </location>
</feature>
<feature type="compositionally biased region" description="Basic and acidic residues" evidence="5">
    <location>
        <begin position="1441"/>
        <end position="1480"/>
    </location>
</feature>
<feature type="region of interest" description="Disordered" evidence="5">
    <location>
        <begin position="97"/>
        <end position="133"/>
    </location>
</feature>
<keyword evidence="4" id="KW-0472">Membrane</keyword>